<organism evidence="1 2">
    <name type="scientific">Dichomitus squalens</name>
    <dbReference type="NCBI Taxonomy" id="114155"/>
    <lineage>
        <taxon>Eukaryota</taxon>
        <taxon>Fungi</taxon>
        <taxon>Dikarya</taxon>
        <taxon>Basidiomycota</taxon>
        <taxon>Agaricomycotina</taxon>
        <taxon>Agaricomycetes</taxon>
        <taxon>Polyporales</taxon>
        <taxon>Polyporaceae</taxon>
        <taxon>Dichomitus</taxon>
    </lineage>
</organism>
<evidence type="ECO:0000313" key="2">
    <source>
        <dbReference type="Proteomes" id="UP000292082"/>
    </source>
</evidence>
<dbReference type="EMBL" id="ML145122">
    <property type="protein sequence ID" value="TBU58687.1"/>
    <property type="molecule type" value="Genomic_DNA"/>
</dbReference>
<dbReference type="AlphaFoldDB" id="A0A4Q9PVN2"/>
<sequence>MRIVGSEVQHVPMTTQAYVLRGNDPQYLSNDIGGFHHSRPDGLVVHYYATSKGEDDKPYRDPERLHADDVELVDAVGRWNTKLKEQSLETHPQRRTTRDQATCGMISREVLFMP</sequence>
<accession>A0A4Q9PVN2</accession>
<dbReference type="Proteomes" id="UP000292082">
    <property type="component" value="Unassembled WGS sequence"/>
</dbReference>
<name>A0A4Q9PVN2_9APHY</name>
<reference evidence="1 2" key="1">
    <citation type="submission" date="2019-01" db="EMBL/GenBank/DDBJ databases">
        <title>Draft genome sequences of three monokaryotic isolates of the white-rot basidiomycete fungus Dichomitus squalens.</title>
        <authorList>
            <consortium name="DOE Joint Genome Institute"/>
            <person name="Lopez S.C."/>
            <person name="Andreopoulos B."/>
            <person name="Pangilinan J."/>
            <person name="Lipzen A."/>
            <person name="Riley R."/>
            <person name="Ahrendt S."/>
            <person name="Ng V."/>
            <person name="Barry K."/>
            <person name="Daum C."/>
            <person name="Grigoriev I.V."/>
            <person name="Hilden K.S."/>
            <person name="Makela M.R."/>
            <person name="de Vries R.P."/>
        </authorList>
    </citation>
    <scope>NUCLEOTIDE SEQUENCE [LARGE SCALE GENOMIC DNA]</scope>
    <source>
        <strain evidence="1 2">CBS 464.89</strain>
    </source>
</reference>
<gene>
    <name evidence="1" type="ORF">BD310DRAFT_977227</name>
</gene>
<proteinExistence type="predicted"/>
<protein>
    <submittedName>
        <fullName evidence="1">Uncharacterized protein</fullName>
    </submittedName>
</protein>
<evidence type="ECO:0000313" key="1">
    <source>
        <dbReference type="EMBL" id="TBU58687.1"/>
    </source>
</evidence>
<keyword evidence="2" id="KW-1185">Reference proteome</keyword>